<accession>A0ABP9X6G6</accession>
<dbReference type="RefSeq" id="WP_345724053.1">
    <property type="nucleotide sequence ID" value="NZ_BAABRU010000018.1"/>
</dbReference>
<comment type="caution">
    <text evidence="1">The sequence shown here is derived from an EMBL/GenBank/DDBJ whole genome shotgun (WGS) entry which is preliminary data.</text>
</comment>
<keyword evidence="2" id="KW-1185">Reference proteome</keyword>
<evidence type="ECO:0000313" key="2">
    <source>
        <dbReference type="Proteomes" id="UP001428290"/>
    </source>
</evidence>
<organism evidence="1 2">
    <name type="scientific">Herpetosiphon gulosus</name>
    <dbReference type="NCBI Taxonomy" id="1973496"/>
    <lineage>
        <taxon>Bacteria</taxon>
        <taxon>Bacillati</taxon>
        <taxon>Chloroflexota</taxon>
        <taxon>Chloroflexia</taxon>
        <taxon>Herpetosiphonales</taxon>
        <taxon>Herpetosiphonaceae</taxon>
        <taxon>Herpetosiphon</taxon>
    </lineage>
</organism>
<gene>
    <name evidence="1" type="ORF">Hgul01_04277</name>
</gene>
<sequence length="58" mass="6559">MPIIIAIFGMFGLIGLAKVISKLWQRVSVLIQKAKEPPHIDQLDYSLEDLHEIKSEQG</sequence>
<proteinExistence type="predicted"/>
<reference evidence="1 2" key="1">
    <citation type="submission" date="2024-02" db="EMBL/GenBank/DDBJ databases">
        <title>Herpetosiphon gulosus NBRC 112829.</title>
        <authorList>
            <person name="Ichikawa N."/>
            <person name="Katano-Makiyama Y."/>
            <person name="Hidaka K."/>
        </authorList>
    </citation>
    <scope>NUCLEOTIDE SEQUENCE [LARGE SCALE GENOMIC DNA]</scope>
    <source>
        <strain evidence="1 2">NBRC 112829</strain>
    </source>
</reference>
<name>A0ABP9X6G6_9CHLR</name>
<evidence type="ECO:0000313" key="1">
    <source>
        <dbReference type="EMBL" id="GAA5530458.1"/>
    </source>
</evidence>
<dbReference type="EMBL" id="BAABRU010000018">
    <property type="protein sequence ID" value="GAA5530458.1"/>
    <property type="molecule type" value="Genomic_DNA"/>
</dbReference>
<dbReference type="Proteomes" id="UP001428290">
    <property type="component" value="Unassembled WGS sequence"/>
</dbReference>
<protein>
    <submittedName>
        <fullName evidence="1">Uncharacterized protein</fullName>
    </submittedName>
</protein>